<proteinExistence type="predicted"/>
<feature type="domain" description="HTH lacI-type" evidence="4">
    <location>
        <begin position="8"/>
        <end position="62"/>
    </location>
</feature>
<evidence type="ECO:0000256" key="3">
    <source>
        <dbReference type="ARBA" id="ARBA00023163"/>
    </source>
</evidence>
<dbReference type="PANTHER" id="PTHR30146:SF33">
    <property type="entry name" value="TRANSCRIPTIONAL REGULATOR"/>
    <property type="match status" value="1"/>
</dbReference>
<gene>
    <name evidence="5" type="ORF">PVT71_08785</name>
</gene>
<dbReference type="EMBL" id="CP123384">
    <property type="protein sequence ID" value="XCC92587.1"/>
    <property type="molecule type" value="Genomic_DNA"/>
</dbReference>
<keyword evidence="1" id="KW-0805">Transcription regulation</keyword>
<dbReference type="InterPro" id="IPR010982">
    <property type="entry name" value="Lambda_DNA-bd_dom_sf"/>
</dbReference>
<keyword evidence="3" id="KW-0804">Transcription</keyword>
<dbReference type="PROSITE" id="PS00356">
    <property type="entry name" value="HTH_LACI_1"/>
    <property type="match status" value="1"/>
</dbReference>
<dbReference type="Gene3D" id="3.40.50.2300">
    <property type="match status" value="2"/>
</dbReference>
<sequence length="334" mass="35427">MADGRKWVTMGDVAKHAGVGTITVSRALRTPGKVSPETLRKVRAAVDELGYVLDETAGALSSQRSRVVAALVSTLEEPVFAATIRGLTEGLAEAGLQLMLSTTQYDPETEAALIPTLLGRRPEALVLTSDRHTEAARALLSRAGIPVLELWGLPDQPVHAAVGFSNRAGGAAITRHMVETGRRRVAFLGLDRPHDTRGRLRLEGYRDCVGQLAGERIVALPPAPDRSGPDMGAAGLAEILRRWPDTEAVVCVSDMLASGALCEAWRRGIDVPGRLAISGFGDFDMAGASALALTTIRIDGAAIGRRAAELILSGDLPMGLREDMGFTLVRRATT</sequence>
<evidence type="ECO:0000313" key="5">
    <source>
        <dbReference type="EMBL" id="XCC92587.1"/>
    </source>
</evidence>
<dbReference type="SUPFAM" id="SSF53822">
    <property type="entry name" value="Periplasmic binding protein-like I"/>
    <property type="match status" value="1"/>
</dbReference>
<dbReference type="Pfam" id="PF00356">
    <property type="entry name" value="LacI"/>
    <property type="match status" value="1"/>
</dbReference>
<evidence type="ECO:0000256" key="1">
    <source>
        <dbReference type="ARBA" id="ARBA00023015"/>
    </source>
</evidence>
<protein>
    <submittedName>
        <fullName evidence="5">LacI family DNA-binding transcriptional regulator</fullName>
    </submittedName>
</protein>
<dbReference type="InterPro" id="IPR028082">
    <property type="entry name" value="Peripla_BP_I"/>
</dbReference>
<dbReference type="Gene3D" id="1.10.260.40">
    <property type="entry name" value="lambda repressor-like DNA-binding domains"/>
    <property type="match status" value="1"/>
</dbReference>
<dbReference type="PANTHER" id="PTHR30146">
    <property type="entry name" value="LACI-RELATED TRANSCRIPTIONAL REPRESSOR"/>
    <property type="match status" value="1"/>
</dbReference>
<dbReference type="InterPro" id="IPR046335">
    <property type="entry name" value="LacI/GalR-like_sensor"/>
</dbReference>
<dbReference type="CDD" id="cd01392">
    <property type="entry name" value="HTH_LacI"/>
    <property type="match status" value="1"/>
</dbReference>
<dbReference type="RefSeq" id="WP_353471415.1">
    <property type="nucleotide sequence ID" value="NZ_CP123384.1"/>
</dbReference>
<dbReference type="GO" id="GO:0000976">
    <property type="term" value="F:transcription cis-regulatory region binding"/>
    <property type="evidence" value="ECO:0007669"/>
    <property type="project" value="TreeGrafter"/>
</dbReference>
<dbReference type="GO" id="GO:0003700">
    <property type="term" value="F:DNA-binding transcription factor activity"/>
    <property type="evidence" value="ECO:0007669"/>
    <property type="project" value="TreeGrafter"/>
</dbReference>
<organism evidence="5">
    <name type="scientific">Alloyangia sp. H15</name>
    <dbReference type="NCBI Taxonomy" id="3029062"/>
    <lineage>
        <taxon>Bacteria</taxon>
        <taxon>Pseudomonadati</taxon>
        <taxon>Pseudomonadota</taxon>
        <taxon>Alphaproteobacteria</taxon>
        <taxon>Rhodobacterales</taxon>
        <taxon>Roseobacteraceae</taxon>
        <taxon>Alloyangia</taxon>
    </lineage>
</organism>
<name>A0AAU8ADL7_9RHOB</name>
<dbReference type="InterPro" id="IPR000843">
    <property type="entry name" value="HTH_LacI"/>
</dbReference>
<dbReference type="SUPFAM" id="SSF47413">
    <property type="entry name" value="lambda repressor-like DNA-binding domains"/>
    <property type="match status" value="1"/>
</dbReference>
<dbReference type="CDD" id="cd01575">
    <property type="entry name" value="PBP1_GntR"/>
    <property type="match status" value="1"/>
</dbReference>
<dbReference type="AlphaFoldDB" id="A0AAU8ADL7"/>
<evidence type="ECO:0000256" key="2">
    <source>
        <dbReference type="ARBA" id="ARBA00023125"/>
    </source>
</evidence>
<accession>A0AAU8ADL7</accession>
<dbReference type="SMART" id="SM00354">
    <property type="entry name" value="HTH_LACI"/>
    <property type="match status" value="1"/>
</dbReference>
<evidence type="ECO:0000259" key="4">
    <source>
        <dbReference type="PROSITE" id="PS50932"/>
    </source>
</evidence>
<dbReference type="Pfam" id="PF13377">
    <property type="entry name" value="Peripla_BP_3"/>
    <property type="match status" value="1"/>
</dbReference>
<dbReference type="PROSITE" id="PS50932">
    <property type="entry name" value="HTH_LACI_2"/>
    <property type="match status" value="1"/>
</dbReference>
<reference evidence="5" key="1">
    <citation type="submission" date="2023-02" db="EMBL/GenBank/DDBJ databases">
        <title>Description and genomic characterization of Salipiger bruguierae sp. nov., isolated from the sediment of mangrove plant Bruguiera sexangula.</title>
        <authorList>
            <person name="Long M."/>
        </authorList>
    </citation>
    <scope>NUCLEOTIDE SEQUENCE</scope>
    <source>
        <strain evidence="5">H15</strain>
    </source>
</reference>
<keyword evidence="2 5" id="KW-0238">DNA-binding</keyword>